<protein>
    <submittedName>
        <fullName evidence="6">TetR/AcrR family transcriptional repressor of nem operon</fullName>
    </submittedName>
</protein>
<dbReference type="InterPro" id="IPR009057">
    <property type="entry name" value="Homeodomain-like_sf"/>
</dbReference>
<dbReference type="EMBL" id="JAVDRD010000011">
    <property type="protein sequence ID" value="MDR6512635.1"/>
    <property type="molecule type" value="Genomic_DNA"/>
</dbReference>
<dbReference type="InterPro" id="IPR001647">
    <property type="entry name" value="HTH_TetR"/>
</dbReference>
<dbReference type="PANTHER" id="PTHR47506">
    <property type="entry name" value="TRANSCRIPTIONAL REGULATORY PROTEIN"/>
    <property type="match status" value="1"/>
</dbReference>
<evidence type="ECO:0000256" key="1">
    <source>
        <dbReference type="ARBA" id="ARBA00023015"/>
    </source>
</evidence>
<dbReference type="PROSITE" id="PS50977">
    <property type="entry name" value="HTH_TETR_2"/>
    <property type="match status" value="1"/>
</dbReference>
<dbReference type="InterPro" id="IPR023772">
    <property type="entry name" value="DNA-bd_HTH_TetR-type_CS"/>
</dbReference>
<dbReference type="SUPFAM" id="SSF46689">
    <property type="entry name" value="Homeodomain-like"/>
    <property type="match status" value="1"/>
</dbReference>
<evidence type="ECO:0000259" key="5">
    <source>
        <dbReference type="PROSITE" id="PS50977"/>
    </source>
</evidence>
<accession>A0ABU1MQL6</accession>
<dbReference type="Gene3D" id="1.10.357.10">
    <property type="entry name" value="Tetracycline Repressor, domain 2"/>
    <property type="match status" value="1"/>
</dbReference>
<dbReference type="InterPro" id="IPR054156">
    <property type="entry name" value="YxaF_TetR_C"/>
</dbReference>
<feature type="DNA-binding region" description="H-T-H motif" evidence="4">
    <location>
        <begin position="35"/>
        <end position="54"/>
    </location>
</feature>
<evidence type="ECO:0000256" key="2">
    <source>
        <dbReference type="ARBA" id="ARBA00023125"/>
    </source>
</evidence>
<proteinExistence type="predicted"/>
<keyword evidence="7" id="KW-1185">Reference proteome</keyword>
<feature type="domain" description="HTH tetR-type" evidence="5">
    <location>
        <begin position="12"/>
        <end position="72"/>
    </location>
</feature>
<keyword evidence="2 4" id="KW-0238">DNA-binding</keyword>
<name>A0ABU1MQL6_9SPHN</name>
<gene>
    <name evidence="6" type="ORF">J2792_003520</name>
</gene>
<evidence type="ECO:0000256" key="3">
    <source>
        <dbReference type="ARBA" id="ARBA00023163"/>
    </source>
</evidence>
<keyword evidence="3" id="KW-0804">Transcription</keyword>
<dbReference type="Pfam" id="PF00440">
    <property type="entry name" value="TetR_N"/>
    <property type="match status" value="1"/>
</dbReference>
<sequence length="208" mass="21951">MLSRAASSPNKRNARARLLDAATKLIREKGFTATSVDELCAAAGVTKGAFFHHFASKEALGVAAANNWAETTSALFAGAPYHLPADPLDRVFAYLDFRRDLVSDEIAAFTCLVGTMVQEVHGTSPAIRQACEASIFGHAQSLVPDITAALAAHNVHGVQPIDLALHFQAVLQGGFILSKASGDPAHAKASVAHLKAYVAILCEVPLPR</sequence>
<evidence type="ECO:0000313" key="6">
    <source>
        <dbReference type="EMBL" id="MDR6512635.1"/>
    </source>
</evidence>
<keyword evidence="1" id="KW-0805">Transcription regulation</keyword>
<comment type="caution">
    <text evidence="6">The sequence shown here is derived from an EMBL/GenBank/DDBJ whole genome shotgun (WGS) entry which is preliminary data.</text>
</comment>
<dbReference type="PRINTS" id="PR00455">
    <property type="entry name" value="HTHTETR"/>
</dbReference>
<dbReference type="RefSeq" id="WP_309806130.1">
    <property type="nucleotide sequence ID" value="NZ_JAVDRD010000011.1"/>
</dbReference>
<dbReference type="Proteomes" id="UP001184150">
    <property type="component" value="Unassembled WGS sequence"/>
</dbReference>
<reference evidence="6 7" key="1">
    <citation type="submission" date="2023-07" db="EMBL/GenBank/DDBJ databases">
        <title>Sorghum-associated microbial communities from plants grown in Nebraska, USA.</title>
        <authorList>
            <person name="Schachtman D."/>
        </authorList>
    </citation>
    <scope>NUCLEOTIDE SEQUENCE [LARGE SCALE GENOMIC DNA]</scope>
    <source>
        <strain evidence="6 7">DS1027</strain>
    </source>
</reference>
<dbReference type="SUPFAM" id="SSF48498">
    <property type="entry name" value="Tetracyclin repressor-like, C-terminal domain"/>
    <property type="match status" value="1"/>
</dbReference>
<organism evidence="6 7">
    <name type="scientific">Novosphingobium capsulatum</name>
    <dbReference type="NCBI Taxonomy" id="13688"/>
    <lineage>
        <taxon>Bacteria</taxon>
        <taxon>Pseudomonadati</taxon>
        <taxon>Pseudomonadota</taxon>
        <taxon>Alphaproteobacteria</taxon>
        <taxon>Sphingomonadales</taxon>
        <taxon>Sphingomonadaceae</taxon>
        <taxon>Novosphingobium</taxon>
    </lineage>
</organism>
<evidence type="ECO:0000256" key="4">
    <source>
        <dbReference type="PROSITE-ProRule" id="PRU00335"/>
    </source>
</evidence>
<dbReference type="PROSITE" id="PS01081">
    <property type="entry name" value="HTH_TETR_1"/>
    <property type="match status" value="1"/>
</dbReference>
<dbReference type="Pfam" id="PF21993">
    <property type="entry name" value="TetR_C_13_2"/>
    <property type="match status" value="1"/>
</dbReference>
<dbReference type="InterPro" id="IPR036271">
    <property type="entry name" value="Tet_transcr_reg_TetR-rel_C_sf"/>
</dbReference>
<dbReference type="PANTHER" id="PTHR47506:SF3">
    <property type="entry name" value="HTH-TYPE TRANSCRIPTIONAL REGULATOR LMRA"/>
    <property type="match status" value="1"/>
</dbReference>
<evidence type="ECO:0000313" key="7">
    <source>
        <dbReference type="Proteomes" id="UP001184150"/>
    </source>
</evidence>